<accession>A0A9W9U9U6</accession>
<evidence type="ECO:0000313" key="3">
    <source>
        <dbReference type="Proteomes" id="UP001147695"/>
    </source>
</evidence>
<proteinExistence type="predicted"/>
<protein>
    <submittedName>
        <fullName evidence="2">Uncharacterized protein</fullName>
    </submittedName>
</protein>
<gene>
    <name evidence="2" type="ORF">N7452_008039</name>
</gene>
<evidence type="ECO:0000313" key="2">
    <source>
        <dbReference type="EMBL" id="KAJ5327649.1"/>
    </source>
</evidence>
<reference evidence="2" key="1">
    <citation type="submission" date="2022-12" db="EMBL/GenBank/DDBJ databases">
        <authorList>
            <person name="Petersen C."/>
        </authorList>
    </citation>
    <scope>NUCLEOTIDE SEQUENCE</scope>
    <source>
        <strain evidence="2">IBT 35673</strain>
    </source>
</reference>
<dbReference type="Proteomes" id="UP001147695">
    <property type="component" value="Unassembled WGS sequence"/>
</dbReference>
<dbReference type="EMBL" id="JAPZBQ010000005">
    <property type="protein sequence ID" value="KAJ5327649.1"/>
    <property type="molecule type" value="Genomic_DNA"/>
</dbReference>
<name>A0A9W9U9U6_PENBR</name>
<feature type="compositionally biased region" description="Polar residues" evidence="1">
    <location>
        <begin position="16"/>
        <end position="30"/>
    </location>
</feature>
<comment type="caution">
    <text evidence="2">The sequence shown here is derived from an EMBL/GenBank/DDBJ whole genome shotgun (WGS) entry which is preliminary data.</text>
</comment>
<dbReference type="AlphaFoldDB" id="A0A9W9U9U6"/>
<evidence type="ECO:0000256" key="1">
    <source>
        <dbReference type="SAM" id="MobiDB-lite"/>
    </source>
</evidence>
<feature type="region of interest" description="Disordered" evidence="1">
    <location>
        <begin position="1"/>
        <end position="30"/>
    </location>
</feature>
<reference evidence="2" key="2">
    <citation type="journal article" date="2023" name="IMA Fungus">
        <title>Comparative genomic study of the Penicillium genus elucidates a diverse pangenome and 15 lateral gene transfer events.</title>
        <authorList>
            <person name="Petersen C."/>
            <person name="Sorensen T."/>
            <person name="Nielsen M.R."/>
            <person name="Sondergaard T.E."/>
            <person name="Sorensen J.L."/>
            <person name="Fitzpatrick D.A."/>
            <person name="Frisvad J.C."/>
            <person name="Nielsen K.L."/>
        </authorList>
    </citation>
    <scope>NUCLEOTIDE SEQUENCE</scope>
    <source>
        <strain evidence="2">IBT 35673</strain>
    </source>
</reference>
<sequence length="70" mass="7634">MGSVGYEESSQERQWQHTGSPACQSESSKTQCHVSVDLPRDIMWQVALDLATHIAVAALFASAHWTGSSM</sequence>
<organism evidence="2 3">
    <name type="scientific">Penicillium brevicompactum</name>
    <dbReference type="NCBI Taxonomy" id="5074"/>
    <lineage>
        <taxon>Eukaryota</taxon>
        <taxon>Fungi</taxon>
        <taxon>Dikarya</taxon>
        <taxon>Ascomycota</taxon>
        <taxon>Pezizomycotina</taxon>
        <taxon>Eurotiomycetes</taxon>
        <taxon>Eurotiomycetidae</taxon>
        <taxon>Eurotiales</taxon>
        <taxon>Aspergillaceae</taxon>
        <taxon>Penicillium</taxon>
    </lineage>
</organism>